<keyword evidence="3" id="KW-0479">Metal-binding</keyword>
<dbReference type="CDD" id="cd07505">
    <property type="entry name" value="HAD_BPGM-like"/>
    <property type="match status" value="1"/>
</dbReference>
<protein>
    <submittedName>
        <fullName evidence="5">HAD family phosphatase</fullName>
    </submittedName>
</protein>
<evidence type="ECO:0000313" key="6">
    <source>
        <dbReference type="Proteomes" id="UP000218796"/>
    </source>
</evidence>
<organism evidence="5 6">
    <name type="scientific">Hafnia paralvei</name>
    <dbReference type="NCBI Taxonomy" id="546367"/>
    <lineage>
        <taxon>Bacteria</taxon>
        <taxon>Pseudomonadati</taxon>
        <taxon>Pseudomonadota</taxon>
        <taxon>Gammaproteobacteria</taxon>
        <taxon>Enterobacterales</taxon>
        <taxon>Hafniaceae</taxon>
        <taxon>Hafnia</taxon>
    </lineage>
</organism>
<dbReference type="InterPro" id="IPR023214">
    <property type="entry name" value="HAD_sf"/>
</dbReference>
<keyword evidence="4" id="KW-0460">Magnesium</keyword>
<dbReference type="InterPro" id="IPR036412">
    <property type="entry name" value="HAD-like_sf"/>
</dbReference>
<dbReference type="RefSeq" id="WP_008813198.1">
    <property type="nucleotide sequence ID" value="NZ_CALECD010000091.1"/>
</dbReference>
<comment type="caution">
    <text evidence="5">The sequence shown here is derived from an EMBL/GenBank/DDBJ whole genome shotgun (WGS) entry which is preliminary data.</text>
</comment>
<dbReference type="Gene3D" id="1.10.150.240">
    <property type="entry name" value="Putative phosphatase, domain 2"/>
    <property type="match status" value="1"/>
</dbReference>
<reference evidence="5 6" key="1">
    <citation type="submission" date="2017-08" db="EMBL/GenBank/DDBJ databases">
        <title>Draft Genome Sequence of Hafnia alvei CITHA-6 Isolated from Raw Bovine Milk.</title>
        <authorList>
            <person name="Culligan E.P."/>
            <person name="Mcsweeney A."/>
            <person name="O'Doherty C."/>
            <person name="Gleeson E."/>
            <person name="O'Riordan D."/>
            <person name="Sleator R.D."/>
        </authorList>
    </citation>
    <scope>NUCLEOTIDE SEQUENCE [LARGE SCALE GENOMIC DNA]</scope>
    <source>
        <strain evidence="5 6">CITHA-6</strain>
    </source>
</reference>
<dbReference type="InterPro" id="IPR023198">
    <property type="entry name" value="PGP-like_dom2"/>
</dbReference>
<dbReference type="Pfam" id="PF13419">
    <property type="entry name" value="HAD_2"/>
    <property type="match status" value="1"/>
</dbReference>
<evidence type="ECO:0000256" key="3">
    <source>
        <dbReference type="ARBA" id="ARBA00022723"/>
    </source>
</evidence>
<dbReference type="SFLD" id="SFLDG01129">
    <property type="entry name" value="C1.5:_HAD__Beta-PGM__Phosphata"/>
    <property type="match status" value="1"/>
</dbReference>
<dbReference type="GO" id="GO:0003824">
    <property type="term" value="F:catalytic activity"/>
    <property type="evidence" value="ECO:0007669"/>
    <property type="project" value="UniProtKB-ARBA"/>
</dbReference>
<dbReference type="Gene3D" id="3.40.50.1000">
    <property type="entry name" value="HAD superfamily/HAD-like"/>
    <property type="match status" value="1"/>
</dbReference>
<evidence type="ECO:0000256" key="2">
    <source>
        <dbReference type="ARBA" id="ARBA00006171"/>
    </source>
</evidence>
<name>A0A2A2MHS9_9GAMM</name>
<dbReference type="OrthoDB" id="9782449at2"/>
<dbReference type="InterPro" id="IPR041492">
    <property type="entry name" value="HAD_2"/>
</dbReference>
<dbReference type="NCBIfam" id="TIGR01509">
    <property type="entry name" value="HAD-SF-IA-v3"/>
    <property type="match status" value="1"/>
</dbReference>
<accession>A0A2A2MHS9</accession>
<gene>
    <name evidence="5" type="ORF">CJD50_04180</name>
</gene>
<dbReference type="SFLD" id="SFLDG01135">
    <property type="entry name" value="C1.5.6:_HAD__Beta-PGM__Phospha"/>
    <property type="match status" value="1"/>
</dbReference>
<evidence type="ECO:0000256" key="1">
    <source>
        <dbReference type="ARBA" id="ARBA00001946"/>
    </source>
</evidence>
<evidence type="ECO:0000256" key="4">
    <source>
        <dbReference type="ARBA" id="ARBA00022842"/>
    </source>
</evidence>
<comment type="similarity">
    <text evidence="2">Belongs to the HAD-like hydrolase superfamily. CbbY/CbbZ/Gph/YieH family.</text>
</comment>
<dbReference type="EMBL" id="NQMS01000001">
    <property type="protein sequence ID" value="PAV98666.1"/>
    <property type="molecule type" value="Genomic_DNA"/>
</dbReference>
<dbReference type="AlphaFoldDB" id="A0A2A2MHS9"/>
<dbReference type="GO" id="GO:0046872">
    <property type="term" value="F:metal ion binding"/>
    <property type="evidence" value="ECO:0007669"/>
    <property type="project" value="UniProtKB-KW"/>
</dbReference>
<dbReference type="PANTHER" id="PTHR46193">
    <property type="entry name" value="6-PHOSPHOGLUCONATE PHOSPHATASE"/>
    <property type="match status" value="1"/>
</dbReference>
<keyword evidence="6" id="KW-1185">Reference proteome</keyword>
<dbReference type="Proteomes" id="UP000218796">
    <property type="component" value="Unassembled WGS sequence"/>
</dbReference>
<sequence length="212" mass="24237">MANKIKAVIFDMDGVLIDAKDWHYEALNKILQLFGMPISHQDHLTKFDGLPTKDKLEMLSNEKGLSRELHTFINEMKQQYTMEMVYNFCNPMFNHEFALSQLKRDGYHLAVASNSIRNTIQVMLSKANLIQHLEFFLSNQDVVKGKPNPEIYNKAISQLGFRPDECVIVEDNENGIRAAKASGAHVLEVDTVHDVNYDNISRFIAHIEEAAK</sequence>
<dbReference type="KEGG" id="hpar:AL518_16590"/>
<dbReference type="SUPFAM" id="SSF56784">
    <property type="entry name" value="HAD-like"/>
    <property type="match status" value="1"/>
</dbReference>
<evidence type="ECO:0000313" key="5">
    <source>
        <dbReference type="EMBL" id="PAV98666.1"/>
    </source>
</evidence>
<dbReference type="PANTHER" id="PTHR46193:SF9">
    <property type="entry name" value="HALOACID DEHALOGENASE-LIKE HYDROLASE DOMAIN-CONTAINING PROTEIN SGPP"/>
    <property type="match status" value="1"/>
</dbReference>
<dbReference type="InterPro" id="IPR006439">
    <property type="entry name" value="HAD-SF_hydro_IA"/>
</dbReference>
<dbReference type="GeneID" id="69638353"/>
<proteinExistence type="inferred from homology"/>
<dbReference type="InterPro" id="IPR051600">
    <property type="entry name" value="Beta-PGM-like"/>
</dbReference>
<comment type="cofactor">
    <cofactor evidence="1">
        <name>Mg(2+)</name>
        <dbReference type="ChEBI" id="CHEBI:18420"/>
    </cofactor>
</comment>
<dbReference type="SFLD" id="SFLDS00003">
    <property type="entry name" value="Haloacid_Dehalogenase"/>
    <property type="match status" value="1"/>
</dbReference>